<dbReference type="RefSeq" id="WP_151167797.1">
    <property type="nucleotide sequence ID" value="NZ_WACR01000005.1"/>
</dbReference>
<keyword evidence="2" id="KW-0413">Isomerase</keyword>
<dbReference type="SUPFAM" id="SSF54506">
    <property type="entry name" value="Diaminopimelate epimerase-like"/>
    <property type="match status" value="1"/>
</dbReference>
<evidence type="ECO:0000313" key="4">
    <source>
        <dbReference type="Proteomes" id="UP000435357"/>
    </source>
</evidence>
<sequence>MKVPYTLVAVAVDKKLGFRGNISAVVSLSEPLEEQTLQRIANDLNQPATTFLWEEKEKMRVRWFAPDAEIGLCGHGSLAAFSVLNQEQELSSSIDTIKGKPLSDNRVEIELSAIPVEKKLEVPSVLTEGLGVEVLEYYETKNKNIVVVKNENVLRKMKPNFQKLRESETFGYTVTTKGDEVDFVSRTLVPHVQQLEDHATGSSHAVLAPFWSKRLNKELLNSWQLSPRGGAFELSIPGDKLRLTCTNSILGKGEIEV</sequence>
<dbReference type="GO" id="GO:0005737">
    <property type="term" value="C:cytoplasm"/>
    <property type="evidence" value="ECO:0007669"/>
    <property type="project" value="TreeGrafter"/>
</dbReference>
<dbReference type="GO" id="GO:0016853">
    <property type="term" value="F:isomerase activity"/>
    <property type="evidence" value="ECO:0007669"/>
    <property type="project" value="UniProtKB-KW"/>
</dbReference>
<dbReference type="AlphaFoldDB" id="A0A6N6M4Y1"/>
<organism evidence="3 4">
    <name type="scientific">Salibacter halophilus</name>
    <dbReference type="NCBI Taxonomy" id="1803916"/>
    <lineage>
        <taxon>Bacteria</taxon>
        <taxon>Pseudomonadati</taxon>
        <taxon>Bacteroidota</taxon>
        <taxon>Flavobacteriia</taxon>
        <taxon>Flavobacteriales</taxon>
        <taxon>Salibacteraceae</taxon>
        <taxon>Salibacter</taxon>
    </lineage>
</organism>
<protein>
    <submittedName>
        <fullName evidence="3">PhzF family phenazine biosynthesis protein</fullName>
    </submittedName>
</protein>
<dbReference type="OrthoDB" id="9788221at2"/>
<dbReference type="Proteomes" id="UP000435357">
    <property type="component" value="Unassembled WGS sequence"/>
</dbReference>
<dbReference type="PIRSF" id="PIRSF016184">
    <property type="entry name" value="PhzC_PhzF"/>
    <property type="match status" value="1"/>
</dbReference>
<reference evidence="3 4" key="1">
    <citation type="submission" date="2019-09" db="EMBL/GenBank/DDBJ databases">
        <title>Genomes of Cryomorphaceae.</title>
        <authorList>
            <person name="Bowman J.P."/>
        </authorList>
    </citation>
    <scope>NUCLEOTIDE SEQUENCE [LARGE SCALE GENOMIC DNA]</scope>
    <source>
        <strain evidence="3 4">KCTC 52047</strain>
    </source>
</reference>
<gene>
    <name evidence="3" type="ORF">F3059_07490</name>
</gene>
<evidence type="ECO:0000256" key="1">
    <source>
        <dbReference type="ARBA" id="ARBA00008270"/>
    </source>
</evidence>
<dbReference type="Gene3D" id="3.10.310.10">
    <property type="entry name" value="Diaminopimelate Epimerase, Chain A, domain 1"/>
    <property type="match status" value="2"/>
</dbReference>
<keyword evidence="4" id="KW-1185">Reference proteome</keyword>
<dbReference type="Pfam" id="PF02567">
    <property type="entry name" value="PhzC-PhzF"/>
    <property type="match status" value="1"/>
</dbReference>
<dbReference type="InterPro" id="IPR003719">
    <property type="entry name" value="Phenazine_PhzF-like"/>
</dbReference>
<proteinExistence type="inferred from homology"/>
<dbReference type="PANTHER" id="PTHR13774">
    <property type="entry name" value="PHENAZINE BIOSYNTHESIS PROTEIN"/>
    <property type="match status" value="1"/>
</dbReference>
<comment type="similarity">
    <text evidence="1">Belongs to the PhzF family.</text>
</comment>
<dbReference type="PANTHER" id="PTHR13774:SF17">
    <property type="entry name" value="PHENAZINE BIOSYNTHESIS-LIKE DOMAIN-CONTAINING PROTEIN"/>
    <property type="match status" value="1"/>
</dbReference>
<evidence type="ECO:0000256" key="2">
    <source>
        <dbReference type="ARBA" id="ARBA00023235"/>
    </source>
</evidence>
<comment type="caution">
    <text evidence="3">The sequence shown here is derived from an EMBL/GenBank/DDBJ whole genome shotgun (WGS) entry which is preliminary data.</text>
</comment>
<dbReference type="EMBL" id="WACR01000005">
    <property type="protein sequence ID" value="KAB1064531.1"/>
    <property type="molecule type" value="Genomic_DNA"/>
</dbReference>
<name>A0A6N6M4Y1_9FLAO</name>
<evidence type="ECO:0000313" key="3">
    <source>
        <dbReference type="EMBL" id="KAB1064531.1"/>
    </source>
</evidence>
<accession>A0A6N6M4Y1</accession>